<dbReference type="SUPFAM" id="SSF56219">
    <property type="entry name" value="DNase I-like"/>
    <property type="match status" value="1"/>
</dbReference>
<evidence type="ECO:0000313" key="4">
    <source>
        <dbReference type="Proteomes" id="UP000002588"/>
    </source>
</evidence>
<dbReference type="GO" id="GO:0006506">
    <property type="term" value="P:GPI anchor biosynthetic process"/>
    <property type="evidence" value="ECO:0007669"/>
    <property type="project" value="TreeGrafter"/>
</dbReference>
<gene>
    <name evidence="3" type="ordered locus">azo1782</name>
</gene>
<proteinExistence type="predicted"/>
<dbReference type="PANTHER" id="PTHR14859:SF15">
    <property type="entry name" value="ENDONUCLEASE_EXONUCLEASE_PHOSPHATASE DOMAIN-CONTAINING PROTEIN"/>
    <property type="match status" value="1"/>
</dbReference>
<dbReference type="Pfam" id="PF03372">
    <property type="entry name" value="Exo_endo_phos"/>
    <property type="match status" value="1"/>
</dbReference>
<dbReference type="KEGG" id="azo:azo1782"/>
<dbReference type="GO" id="GO:0016020">
    <property type="term" value="C:membrane"/>
    <property type="evidence" value="ECO:0007669"/>
    <property type="project" value="GOC"/>
</dbReference>
<accession>A1K6E4</accession>
<protein>
    <recommendedName>
        <fullName evidence="2">Endonuclease/exonuclease/phosphatase domain-containing protein</fullName>
    </recommendedName>
</protein>
<sequence>MATATNGLASWRNLDHALGEDCLRISSYNVHRCVGRDGRMDVARVARVIDELGCDIVGLQEVDNLANGSHESMQLDFLASATGMEAIAGHTIVNHEGSFGNALLTRRPVLAVRRHDLSYHRREPRGAIDVDLEVKDEVVRVIVTHLGLRPAERRFQVRQMLKLLHDIPPERNVVVLGDINEWLPLGRPLRWLHGLLGRAPAERSFPSGLPLFALDRVWVRPRHTLLAFETHRSPTARIASDHLPVKAIVAPGMPAARSQVPHVKRPPRSAALRAVSSGRP</sequence>
<dbReference type="EMBL" id="AM406670">
    <property type="protein sequence ID" value="CAL94399.1"/>
    <property type="molecule type" value="Genomic_DNA"/>
</dbReference>
<dbReference type="InterPro" id="IPR005135">
    <property type="entry name" value="Endo/exonuclease/phosphatase"/>
</dbReference>
<evidence type="ECO:0000259" key="2">
    <source>
        <dbReference type="Pfam" id="PF03372"/>
    </source>
</evidence>
<dbReference type="eggNOG" id="COG3568">
    <property type="taxonomic scope" value="Bacteria"/>
</dbReference>
<dbReference type="STRING" id="62928.azo1782"/>
<dbReference type="PANTHER" id="PTHR14859">
    <property type="entry name" value="CALCOFLUOR WHITE HYPERSENSITIVE PROTEIN PRECURSOR"/>
    <property type="match status" value="1"/>
</dbReference>
<reference evidence="3 4" key="1">
    <citation type="journal article" date="2006" name="Nat. Biotechnol.">
        <title>Complete genome of the mutualistic, N2-fixing grass endophyte Azoarcus sp. strain BH72.</title>
        <authorList>
            <person name="Krause A."/>
            <person name="Ramakumar A."/>
            <person name="Bartels D."/>
            <person name="Battistoni F."/>
            <person name="Bekel T."/>
            <person name="Boch J."/>
            <person name="Boehm M."/>
            <person name="Friedrich F."/>
            <person name="Hurek T."/>
            <person name="Krause L."/>
            <person name="Linke B."/>
            <person name="McHardy A.C."/>
            <person name="Sarkar A."/>
            <person name="Schneiker S."/>
            <person name="Syed A.A."/>
            <person name="Thauer R."/>
            <person name="Vorhoelter F.-J."/>
            <person name="Weidner S."/>
            <person name="Puehler A."/>
            <person name="Reinhold-Hurek B."/>
            <person name="Kaiser O."/>
            <person name="Goesmann A."/>
        </authorList>
    </citation>
    <scope>NUCLEOTIDE SEQUENCE [LARGE SCALE GENOMIC DNA]</scope>
    <source>
        <strain evidence="3 4">BH72</strain>
    </source>
</reference>
<evidence type="ECO:0000256" key="1">
    <source>
        <dbReference type="SAM" id="MobiDB-lite"/>
    </source>
</evidence>
<dbReference type="GO" id="GO:0003824">
    <property type="term" value="F:catalytic activity"/>
    <property type="evidence" value="ECO:0007669"/>
    <property type="project" value="InterPro"/>
</dbReference>
<feature type="domain" description="Endonuclease/exonuclease/phosphatase" evidence="2">
    <location>
        <begin position="27"/>
        <end position="242"/>
    </location>
</feature>
<dbReference type="Gene3D" id="3.60.10.10">
    <property type="entry name" value="Endonuclease/exonuclease/phosphatase"/>
    <property type="match status" value="1"/>
</dbReference>
<dbReference type="Proteomes" id="UP000002588">
    <property type="component" value="Chromosome"/>
</dbReference>
<dbReference type="InterPro" id="IPR051916">
    <property type="entry name" value="GPI-anchor_lipid_remodeler"/>
</dbReference>
<dbReference type="HOGENOM" id="CLU_060500_3_0_4"/>
<evidence type="ECO:0000313" key="3">
    <source>
        <dbReference type="EMBL" id="CAL94399.1"/>
    </source>
</evidence>
<name>A1K6E4_AZOSB</name>
<organism evidence="3 4">
    <name type="scientific">Azoarcus sp. (strain BH72)</name>
    <dbReference type="NCBI Taxonomy" id="418699"/>
    <lineage>
        <taxon>Bacteria</taxon>
        <taxon>Pseudomonadati</taxon>
        <taxon>Pseudomonadota</taxon>
        <taxon>Betaproteobacteria</taxon>
        <taxon>Rhodocyclales</taxon>
        <taxon>Zoogloeaceae</taxon>
        <taxon>Azoarcus</taxon>
    </lineage>
</organism>
<dbReference type="RefSeq" id="WP_011765515.1">
    <property type="nucleotide sequence ID" value="NC_008702.1"/>
</dbReference>
<feature type="region of interest" description="Disordered" evidence="1">
    <location>
        <begin position="256"/>
        <end position="280"/>
    </location>
</feature>
<keyword evidence="4" id="KW-1185">Reference proteome</keyword>
<dbReference type="InterPro" id="IPR036691">
    <property type="entry name" value="Endo/exonu/phosph_ase_sf"/>
</dbReference>
<dbReference type="AlphaFoldDB" id="A1K6E4"/>